<sequence>MTAINAYRYFKKSTDLKTFTLHEKETHLRISVDREICTESFISNSHDSLFRLRSDIENYIKAHHNFRSSFKPLNIPTNAPPIVKCMGDAARAADVGPMAAVAGAIAEALGDELNKSAKEIIIENGGDLYIQTSRKRVIGIFASRTKFSYQLGLEIPESSSPLGLCTSSGTIGSSISLGQADAVVIQAKTASLADAVATATANKVQTSEDLHPAIEFANKIPGVTGVLAIKGAALAAWGDMKLVKI</sequence>
<evidence type="ECO:0000313" key="2">
    <source>
        <dbReference type="Proteomes" id="UP000553059"/>
    </source>
</evidence>
<dbReference type="EMBL" id="DUTF01000088">
    <property type="protein sequence ID" value="HHY25877.1"/>
    <property type="molecule type" value="Genomic_DNA"/>
</dbReference>
<proteinExistence type="predicted"/>
<dbReference type="SUPFAM" id="SSF143631">
    <property type="entry name" value="ApbE-like"/>
    <property type="match status" value="1"/>
</dbReference>
<name>A0A7C7D7Y8_9FIRM</name>
<dbReference type="PIRSF" id="PIRSF006421">
    <property type="entry name" value="UCP006421"/>
    <property type="match status" value="1"/>
</dbReference>
<dbReference type="InterPro" id="IPR007183">
    <property type="entry name" value="UPF0280"/>
</dbReference>
<dbReference type="AlphaFoldDB" id="A0A7C7D7Y8"/>
<reference evidence="1 2" key="1">
    <citation type="journal article" date="2020" name="Biotechnol. Biofuels">
        <title>New insights from the biogas microbiome by comprehensive genome-resolved metagenomics of nearly 1600 species originating from multiple anaerobic digesters.</title>
        <authorList>
            <person name="Campanaro S."/>
            <person name="Treu L."/>
            <person name="Rodriguez-R L.M."/>
            <person name="Kovalovszki A."/>
            <person name="Ziels R.M."/>
            <person name="Maus I."/>
            <person name="Zhu X."/>
            <person name="Kougias P.G."/>
            <person name="Basile A."/>
            <person name="Luo G."/>
            <person name="Schluter A."/>
            <person name="Konstantinidis K.T."/>
            <person name="Angelidaki I."/>
        </authorList>
    </citation>
    <scope>NUCLEOTIDE SEQUENCE [LARGE SCALE GENOMIC DNA]</scope>
    <source>
        <strain evidence="1">AS05jafATM_4</strain>
    </source>
</reference>
<evidence type="ECO:0000313" key="1">
    <source>
        <dbReference type="EMBL" id="HHY25877.1"/>
    </source>
</evidence>
<comment type="caution">
    <text evidence="1">The sequence shown here is derived from an EMBL/GenBank/DDBJ whole genome shotgun (WGS) entry which is preliminary data.</text>
</comment>
<gene>
    <name evidence="1" type="ORF">GX523_03830</name>
</gene>
<dbReference type="NCBIfam" id="NF003323">
    <property type="entry name" value="PRK04334.1-3"/>
    <property type="match status" value="1"/>
</dbReference>
<protein>
    <submittedName>
        <fullName evidence="1">UPF0280 family protein</fullName>
    </submittedName>
</protein>
<dbReference type="Proteomes" id="UP000553059">
    <property type="component" value="Unassembled WGS sequence"/>
</dbReference>
<organism evidence="1 2">
    <name type="scientific">Desulfitobacterium dehalogenans</name>
    <dbReference type="NCBI Taxonomy" id="36854"/>
    <lineage>
        <taxon>Bacteria</taxon>
        <taxon>Bacillati</taxon>
        <taxon>Bacillota</taxon>
        <taxon>Clostridia</taxon>
        <taxon>Eubacteriales</taxon>
        <taxon>Desulfitobacteriaceae</taxon>
        <taxon>Desulfitobacterium</taxon>
    </lineage>
</organism>
<dbReference type="Gene3D" id="3.10.520.10">
    <property type="entry name" value="ApbE-like domains"/>
    <property type="match status" value="1"/>
</dbReference>
<accession>A0A7C7D7Y8</accession>
<dbReference type="InterPro" id="IPR003374">
    <property type="entry name" value="ApbE-like_sf"/>
</dbReference>